<dbReference type="GO" id="GO:0016020">
    <property type="term" value="C:membrane"/>
    <property type="evidence" value="ECO:0007669"/>
    <property type="project" value="UniProtKB-SubCell"/>
</dbReference>
<feature type="transmembrane region" description="Helical" evidence="8">
    <location>
        <begin position="273"/>
        <end position="293"/>
    </location>
</feature>
<accession>A0A7K3WKG3</accession>
<feature type="transmembrane region" description="Helical" evidence="8">
    <location>
        <begin position="240"/>
        <end position="261"/>
    </location>
</feature>
<comment type="caution">
    <text evidence="9">The sequence shown here is derived from an EMBL/GenBank/DDBJ whole genome shotgun (WGS) entry which is preliminary data.</text>
</comment>
<evidence type="ECO:0000313" key="9">
    <source>
        <dbReference type="EMBL" id="NEN21984.1"/>
    </source>
</evidence>
<dbReference type="GO" id="GO:0010176">
    <property type="term" value="F:homogentisate phytyltransferase activity"/>
    <property type="evidence" value="ECO:0007669"/>
    <property type="project" value="UniProtKB-EC"/>
</dbReference>
<feature type="transmembrane region" description="Helical" evidence="8">
    <location>
        <begin position="102"/>
        <end position="123"/>
    </location>
</feature>
<evidence type="ECO:0000256" key="6">
    <source>
        <dbReference type="ARBA" id="ARBA00022989"/>
    </source>
</evidence>
<dbReference type="EMBL" id="JAAGVY010000001">
    <property type="protein sequence ID" value="NEN21984.1"/>
    <property type="molecule type" value="Genomic_DNA"/>
</dbReference>
<feature type="transmembrane region" description="Helical" evidence="8">
    <location>
        <begin position="16"/>
        <end position="35"/>
    </location>
</feature>
<dbReference type="RefSeq" id="WP_163282704.1">
    <property type="nucleotide sequence ID" value="NZ_JAAGVY010000001.1"/>
</dbReference>
<evidence type="ECO:0000313" key="10">
    <source>
        <dbReference type="Proteomes" id="UP000486602"/>
    </source>
</evidence>
<dbReference type="AlphaFoldDB" id="A0A7K3WKG3"/>
<feature type="transmembrane region" description="Helical" evidence="8">
    <location>
        <begin position="213"/>
        <end position="234"/>
    </location>
</feature>
<evidence type="ECO:0000256" key="1">
    <source>
        <dbReference type="ARBA" id="ARBA00004141"/>
    </source>
</evidence>
<dbReference type="Gene3D" id="1.10.357.140">
    <property type="entry name" value="UbiA prenyltransferase"/>
    <property type="match status" value="1"/>
</dbReference>
<comment type="subcellular location">
    <subcellularLocation>
        <location evidence="1">Membrane</location>
        <topology evidence="1">Multi-pass membrane protein</topology>
    </subcellularLocation>
</comment>
<dbReference type="PANTHER" id="PTHR43009:SF7">
    <property type="entry name" value="HOMOGENTISATE GERANYLGERANYLTRANSFERASE, CHLOROPLASTIC"/>
    <property type="match status" value="1"/>
</dbReference>
<evidence type="ECO:0000256" key="4">
    <source>
        <dbReference type="ARBA" id="ARBA00022679"/>
    </source>
</evidence>
<comment type="similarity">
    <text evidence="2">Belongs to the UbiA prenyltransferase family.</text>
</comment>
<feature type="transmembrane region" description="Helical" evidence="8">
    <location>
        <begin position="41"/>
        <end position="61"/>
    </location>
</feature>
<dbReference type="Gene3D" id="1.20.120.1780">
    <property type="entry name" value="UbiA prenyltransferase"/>
    <property type="match status" value="1"/>
</dbReference>
<protein>
    <submittedName>
        <fullName evidence="9">Homogentisate phytyltransferase</fullName>
        <ecNumber evidence="9">2.5.1.115</ecNumber>
    </submittedName>
</protein>
<gene>
    <name evidence="9" type="ORF">G3O08_00505</name>
</gene>
<evidence type="ECO:0000256" key="2">
    <source>
        <dbReference type="ARBA" id="ARBA00005985"/>
    </source>
</evidence>
<keyword evidence="5 8" id="KW-0812">Transmembrane</keyword>
<sequence length="294" mass="32513">MNSIISLWKFARPHTIIGTITSVSALFIIATSQYVSWPRAFWISLISAVTCNVFITGYNQLVDVKLDEINKPYLPLASGEMTILTGKKIVWSALIISLSTAYFLSTFFFALVLLIAAIGFLYSWKAVYLKRQHRLAAIAITLVRGFLINAGFYLYYSGHNADIGAITNPLWLLIIFVALFSLGISWFKDIPDVVGDKTEKVASLAITIGSKRAFNYGVLVVALGYTLAAFAPIFVNMNGLNLGILTIGNAIAGFIFLGMASRVKPENQESIKRFYLTFWGLFVVEYLIFAIAAI</sequence>
<evidence type="ECO:0000256" key="5">
    <source>
        <dbReference type="ARBA" id="ARBA00022692"/>
    </source>
</evidence>
<keyword evidence="10" id="KW-1185">Reference proteome</keyword>
<keyword evidence="6 8" id="KW-1133">Transmembrane helix</keyword>
<feature type="transmembrane region" description="Helical" evidence="8">
    <location>
        <begin position="135"/>
        <end position="156"/>
    </location>
</feature>
<dbReference type="NCBIfam" id="NF009525">
    <property type="entry name" value="PRK12887.1"/>
    <property type="match status" value="1"/>
</dbReference>
<dbReference type="InterPro" id="IPR000537">
    <property type="entry name" value="UbiA_prenyltransferase"/>
</dbReference>
<keyword evidence="7 8" id="KW-0472">Membrane</keyword>
<name>A0A7K3WKG3_9FLAO</name>
<dbReference type="Proteomes" id="UP000486602">
    <property type="component" value="Unassembled WGS sequence"/>
</dbReference>
<organism evidence="9 10">
    <name type="scientific">Cryomorpha ignava</name>
    <dbReference type="NCBI Taxonomy" id="101383"/>
    <lineage>
        <taxon>Bacteria</taxon>
        <taxon>Pseudomonadati</taxon>
        <taxon>Bacteroidota</taxon>
        <taxon>Flavobacteriia</taxon>
        <taxon>Flavobacteriales</taxon>
        <taxon>Cryomorphaceae</taxon>
        <taxon>Cryomorpha</taxon>
    </lineage>
</organism>
<dbReference type="Pfam" id="PF01040">
    <property type="entry name" value="UbiA"/>
    <property type="match status" value="1"/>
</dbReference>
<keyword evidence="3" id="KW-1003">Cell membrane</keyword>
<dbReference type="EC" id="2.5.1.115" evidence="9"/>
<proteinExistence type="inferred from homology"/>
<dbReference type="InterPro" id="IPR044878">
    <property type="entry name" value="UbiA_sf"/>
</dbReference>
<evidence type="ECO:0000256" key="3">
    <source>
        <dbReference type="ARBA" id="ARBA00022475"/>
    </source>
</evidence>
<reference evidence="9 10" key="1">
    <citation type="submission" date="2020-02" db="EMBL/GenBank/DDBJ databases">
        <title>Out from the shadows clarifying the taxonomy of the family Cryomorphaceae and related taxa by utilizing the GTDB taxonomic framework.</title>
        <authorList>
            <person name="Bowman J.P."/>
        </authorList>
    </citation>
    <scope>NUCLEOTIDE SEQUENCE [LARGE SCALE GENOMIC DNA]</scope>
    <source>
        <strain evidence="9 10">QSSC 1-22</strain>
    </source>
</reference>
<keyword evidence="4 9" id="KW-0808">Transferase</keyword>
<evidence type="ECO:0000256" key="7">
    <source>
        <dbReference type="ARBA" id="ARBA00023136"/>
    </source>
</evidence>
<feature type="transmembrane region" description="Helical" evidence="8">
    <location>
        <begin position="168"/>
        <end position="187"/>
    </location>
</feature>
<evidence type="ECO:0000256" key="8">
    <source>
        <dbReference type="SAM" id="Phobius"/>
    </source>
</evidence>
<dbReference type="PANTHER" id="PTHR43009">
    <property type="entry name" value="HOMOGENTISATE SOLANESYLTRANSFERASE, CHLOROPLASTIC"/>
    <property type="match status" value="1"/>
</dbReference>